<dbReference type="SUPFAM" id="SSF47370">
    <property type="entry name" value="Bromodomain"/>
    <property type="match status" value="1"/>
</dbReference>
<name>A0A2P2J912_RHIMU</name>
<feature type="region of interest" description="Disordered" evidence="3">
    <location>
        <begin position="477"/>
        <end position="507"/>
    </location>
</feature>
<dbReference type="InterPro" id="IPR036427">
    <property type="entry name" value="Bromodomain-like_sf"/>
</dbReference>
<feature type="compositionally biased region" description="Polar residues" evidence="3">
    <location>
        <begin position="329"/>
        <end position="351"/>
    </location>
</feature>
<dbReference type="InterPro" id="IPR051831">
    <property type="entry name" value="Bromodomain_contain_prot"/>
</dbReference>
<evidence type="ECO:0000256" key="1">
    <source>
        <dbReference type="ARBA" id="ARBA00023117"/>
    </source>
</evidence>
<dbReference type="EMBL" id="GGEC01009475">
    <property type="protein sequence ID" value="MBW89958.1"/>
    <property type="molecule type" value="Transcribed_RNA"/>
</dbReference>
<evidence type="ECO:0000256" key="3">
    <source>
        <dbReference type="SAM" id="MobiDB-lite"/>
    </source>
</evidence>
<dbReference type="Gene3D" id="1.20.920.10">
    <property type="entry name" value="Bromodomain-like"/>
    <property type="match status" value="1"/>
</dbReference>
<sequence>MDFATVRKKLGNGSYSTMEQFESDVFLICSNAMQYNATETIYHKQARAIQELARKKFQKLRFDIECPERDLKSELKTKANLLAKKLMKKPLNRTMQESLGSEFSSGATLATVGDVQSGSVPNHAVVCERPSNVEGPIEGGNSSIIENNLEKAEELSSGKDLLSKLGRRTSGVDENRRATYNLSNQPLAVSESIFSTFESEIKQLVAVGLHSEYSYARSLAHFAATLGPIAWKVASQRIQQALPPGFKFGRGWVGEYKPLSTPVLMLETHTQKESILSTKSPCTAIAPKSDTSLRSPVAAKEHPTRGPVSERKPSLLHPASVTMSERKTSSTSALAKQSSPPNTSTNQQNLRPRTLADSRNKAAKQVELNLPPSSYQHDADIVTEKQLPSNSAMPASKLREISKTMGLPQSASSKKPDKEVAFGGLSNGKITSSSLNGRIKSPSSNSAPDQMVQATKYFPKGQEKVLTDPVEAMRISAEKAQKQQKPLARSSADTSPVVPSVTSLGNESGNATVAAARAWMSLGAAGSKLPNENPTTTKNQISADSLYNPTRQFHGQVPFVQGQFPFSAGMQILSEKHSFPFQAFIRPPVSGNEGQFQNRPMIFPHLVGNDLSRLQVQSPWRGLSPHSQPKQKQESHAPDLNISFQSPGSPAKQSSSVMIDSQQPDLALQL</sequence>
<evidence type="ECO:0000256" key="2">
    <source>
        <dbReference type="PROSITE-ProRule" id="PRU00035"/>
    </source>
</evidence>
<feature type="compositionally biased region" description="Polar residues" evidence="3">
    <location>
        <begin position="642"/>
        <end position="664"/>
    </location>
</feature>
<protein>
    <recommendedName>
        <fullName evidence="4">Bromo domain-containing protein</fullName>
    </recommendedName>
</protein>
<feature type="domain" description="Bromo" evidence="4">
    <location>
        <begin position="1"/>
        <end position="43"/>
    </location>
</feature>
<feature type="region of interest" description="Disordered" evidence="3">
    <location>
        <begin position="619"/>
        <end position="670"/>
    </location>
</feature>
<dbReference type="PANTHER" id="PTHR22881:SF42">
    <property type="entry name" value="DNA-BINDING BROMODOMAIN-CONTAINING PROTEIN"/>
    <property type="match status" value="1"/>
</dbReference>
<evidence type="ECO:0000313" key="5">
    <source>
        <dbReference type="EMBL" id="MBW89958.1"/>
    </source>
</evidence>
<keyword evidence="1 2" id="KW-0103">Bromodomain</keyword>
<reference evidence="5" key="1">
    <citation type="submission" date="2018-02" db="EMBL/GenBank/DDBJ databases">
        <title>Rhizophora mucronata_Transcriptome.</title>
        <authorList>
            <person name="Meera S.P."/>
            <person name="Sreeshan A."/>
            <person name="Augustine A."/>
        </authorList>
    </citation>
    <scope>NUCLEOTIDE SEQUENCE</scope>
    <source>
        <tissue evidence="5">Leaf</tissue>
    </source>
</reference>
<feature type="region of interest" description="Disordered" evidence="3">
    <location>
        <begin position="405"/>
        <end position="450"/>
    </location>
</feature>
<organism evidence="5">
    <name type="scientific">Rhizophora mucronata</name>
    <name type="common">Asiatic mangrove</name>
    <dbReference type="NCBI Taxonomy" id="61149"/>
    <lineage>
        <taxon>Eukaryota</taxon>
        <taxon>Viridiplantae</taxon>
        <taxon>Streptophyta</taxon>
        <taxon>Embryophyta</taxon>
        <taxon>Tracheophyta</taxon>
        <taxon>Spermatophyta</taxon>
        <taxon>Magnoliopsida</taxon>
        <taxon>eudicotyledons</taxon>
        <taxon>Gunneridae</taxon>
        <taxon>Pentapetalae</taxon>
        <taxon>rosids</taxon>
        <taxon>fabids</taxon>
        <taxon>Malpighiales</taxon>
        <taxon>Rhizophoraceae</taxon>
        <taxon>Rhizophora</taxon>
    </lineage>
</organism>
<dbReference type="PANTHER" id="PTHR22881">
    <property type="entry name" value="BROMODOMAIN CONTAINING PROTEIN"/>
    <property type="match status" value="1"/>
</dbReference>
<dbReference type="InterPro" id="IPR001487">
    <property type="entry name" value="Bromodomain"/>
</dbReference>
<proteinExistence type="predicted"/>
<dbReference type="AlphaFoldDB" id="A0A2P2J912"/>
<feature type="compositionally biased region" description="Basic and acidic residues" evidence="3">
    <location>
        <begin position="299"/>
        <end position="313"/>
    </location>
</feature>
<feature type="region of interest" description="Disordered" evidence="3">
    <location>
        <begin position="280"/>
        <end position="353"/>
    </location>
</feature>
<feature type="compositionally biased region" description="Polar residues" evidence="3">
    <location>
        <begin position="428"/>
        <end position="448"/>
    </location>
</feature>
<evidence type="ECO:0000259" key="4">
    <source>
        <dbReference type="PROSITE" id="PS50014"/>
    </source>
</evidence>
<dbReference type="Pfam" id="PF00439">
    <property type="entry name" value="Bromodomain"/>
    <property type="match status" value="1"/>
</dbReference>
<accession>A0A2P2J912</accession>
<dbReference type="CDD" id="cd04369">
    <property type="entry name" value="Bromodomain"/>
    <property type="match status" value="1"/>
</dbReference>
<dbReference type="PROSITE" id="PS50014">
    <property type="entry name" value="BROMODOMAIN_2"/>
    <property type="match status" value="1"/>
</dbReference>